<dbReference type="InterPro" id="IPR048781">
    <property type="entry name" value="Sos7_CC"/>
</dbReference>
<dbReference type="Proteomes" id="UP000277580">
    <property type="component" value="Unassembled WGS sequence"/>
</dbReference>
<protein>
    <recommendedName>
        <fullName evidence="2">Kinetochore protein Sos7 coiled-coil domain-containing protein</fullName>
    </recommendedName>
</protein>
<gene>
    <name evidence="3" type="ORF">P167DRAFT_510818</name>
</gene>
<accession>A0A3N4KM95</accession>
<keyword evidence="4" id="KW-1185">Reference proteome</keyword>
<evidence type="ECO:0000256" key="1">
    <source>
        <dbReference type="SAM" id="Coils"/>
    </source>
</evidence>
<dbReference type="PANTHER" id="PTHR37329:SF1">
    <property type="entry name" value="KINETOCHORE PROTEIN SOS7"/>
    <property type="match status" value="1"/>
</dbReference>
<evidence type="ECO:0000313" key="3">
    <source>
        <dbReference type="EMBL" id="RPB09461.1"/>
    </source>
</evidence>
<dbReference type="GO" id="GO:0051315">
    <property type="term" value="P:attachment of mitotic spindle microtubules to kinetochore"/>
    <property type="evidence" value="ECO:0007669"/>
    <property type="project" value="TreeGrafter"/>
</dbReference>
<dbReference type="AlphaFoldDB" id="A0A3N4KM95"/>
<dbReference type="OrthoDB" id="18959at2759"/>
<feature type="coiled-coil region" evidence="1">
    <location>
        <begin position="181"/>
        <end position="222"/>
    </location>
</feature>
<dbReference type="EMBL" id="ML119152">
    <property type="protein sequence ID" value="RPB09461.1"/>
    <property type="molecule type" value="Genomic_DNA"/>
</dbReference>
<reference evidence="3 4" key="1">
    <citation type="journal article" date="2018" name="Nat. Ecol. Evol.">
        <title>Pezizomycetes genomes reveal the molecular basis of ectomycorrhizal truffle lifestyle.</title>
        <authorList>
            <person name="Murat C."/>
            <person name="Payen T."/>
            <person name="Noel B."/>
            <person name="Kuo A."/>
            <person name="Morin E."/>
            <person name="Chen J."/>
            <person name="Kohler A."/>
            <person name="Krizsan K."/>
            <person name="Balestrini R."/>
            <person name="Da Silva C."/>
            <person name="Montanini B."/>
            <person name="Hainaut M."/>
            <person name="Levati E."/>
            <person name="Barry K.W."/>
            <person name="Belfiori B."/>
            <person name="Cichocki N."/>
            <person name="Clum A."/>
            <person name="Dockter R.B."/>
            <person name="Fauchery L."/>
            <person name="Guy J."/>
            <person name="Iotti M."/>
            <person name="Le Tacon F."/>
            <person name="Lindquist E.A."/>
            <person name="Lipzen A."/>
            <person name="Malagnac F."/>
            <person name="Mello A."/>
            <person name="Molinier V."/>
            <person name="Miyauchi S."/>
            <person name="Poulain J."/>
            <person name="Riccioni C."/>
            <person name="Rubini A."/>
            <person name="Sitrit Y."/>
            <person name="Splivallo R."/>
            <person name="Traeger S."/>
            <person name="Wang M."/>
            <person name="Zifcakova L."/>
            <person name="Wipf D."/>
            <person name="Zambonelli A."/>
            <person name="Paolocci F."/>
            <person name="Nowrousian M."/>
            <person name="Ottonello S."/>
            <person name="Baldrian P."/>
            <person name="Spatafora J.W."/>
            <person name="Henrissat B."/>
            <person name="Nagy L.G."/>
            <person name="Aury J.M."/>
            <person name="Wincker P."/>
            <person name="Grigoriev I.V."/>
            <person name="Bonfante P."/>
            <person name="Martin F.M."/>
        </authorList>
    </citation>
    <scope>NUCLEOTIDE SEQUENCE [LARGE SCALE GENOMIC DNA]</scope>
    <source>
        <strain evidence="3 4">CCBAS932</strain>
    </source>
</reference>
<name>A0A3N4KM95_9PEZI</name>
<keyword evidence="1" id="KW-0175">Coiled coil</keyword>
<proteinExistence type="predicted"/>
<dbReference type="InParanoid" id="A0A3N4KM95"/>
<sequence>MATETPTADYTALLETLQKIQKHDFTILKLRASVSPLAPFDTNDLTQSSDASGAWDSSTPAALQADLSHYKELFSKLRFSYLEQVTKEKFLRAITEDPPLIVEPAENDALEAQLVIEKAALKESKASVDAILVELEALSQRLTATYSQLSGWSTAAATLPGETLALEARIDELEKGRQMPLDETVALLGEREAELARLEKELDAVERELPKRKKVLAELEGEIEPLELDKEGLERFASEAVRMRDSARAEGKAERESMGRWYRSVVEGLEALVPR</sequence>
<dbReference type="GO" id="GO:0000776">
    <property type="term" value="C:kinetochore"/>
    <property type="evidence" value="ECO:0007669"/>
    <property type="project" value="InterPro"/>
</dbReference>
<feature type="domain" description="Kinetochore protein Sos7 coiled-coil" evidence="2">
    <location>
        <begin position="72"/>
        <end position="146"/>
    </location>
</feature>
<dbReference type="GO" id="GO:0034501">
    <property type="term" value="P:protein localization to kinetochore"/>
    <property type="evidence" value="ECO:0007669"/>
    <property type="project" value="InterPro"/>
</dbReference>
<organism evidence="3 4">
    <name type="scientific">Morchella conica CCBAS932</name>
    <dbReference type="NCBI Taxonomy" id="1392247"/>
    <lineage>
        <taxon>Eukaryota</taxon>
        <taxon>Fungi</taxon>
        <taxon>Dikarya</taxon>
        <taxon>Ascomycota</taxon>
        <taxon>Pezizomycotina</taxon>
        <taxon>Pezizomycetes</taxon>
        <taxon>Pezizales</taxon>
        <taxon>Morchellaceae</taxon>
        <taxon>Morchella</taxon>
    </lineage>
</organism>
<dbReference type="Pfam" id="PF20882">
    <property type="entry name" value="Sos7"/>
    <property type="match status" value="1"/>
</dbReference>
<dbReference type="InterPro" id="IPR037475">
    <property type="entry name" value="Sos7"/>
</dbReference>
<dbReference type="STRING" id="1392247.A0A3N4KM95"/>
<evidence type="ECO:0000313" key="4">
    <source>
        <dbReference type="Proteomes" id="UP000277580"/>
    </source>
</evidence>
<dbReference type="PANTHER" id="PTHR37329">
    <property type="entry name" value="KINETOCHORE PROTEIN SOS7"/>
    <property type="match status" value="1"/>
</dbReference>
<evidence type="ECO:0000259" key="2">
    <source>
        <dbReference type="Pfam" id="PF20882"/>
    </source>
</evidence>